<protein>
    <recommendedName>
        <fullName evidence="2">PITH domain-containing protein</fullName>
    </recommendedName>
</protein>
<dbReference type="PANTHER" id="PTHR12175:SF1">
    <property type="entry name" value="PITH DOMAIN-CONTAINING PROTEIN 1"/>
    <property type="match status" value="1"/>
</dbReference>
<dbReference type="Proteomes" id="UP000838878">
    <property type="component" value="Chromosome 5"/>
</dbReference>
<dbReference type="GO" id="GO:0080090">
    <property type="term" value="P:regulation of primary metabolic process"/>
    <property type="evidence" value="ECO:0007669"/>
    <property type="project" value="UniProtKB-ARBA"/>
</dbReference>
<dbReference type="Gene3D" id="2.60.120.470">
    <property type="entry name" value="PITH domain"/>
    <property type="match status" value="1"/>
</dbReference>
<comment type="similarity">
    <text evidence="1">Belongs to the PITHD1 family.</text>
</comment>
<feature type="non-terminal residue" evidence="3">
    <location>
        <position position="202"/>
    </location>
</feature>
<dbReference type="EMBL" id="OV170225">
    <property type="protein sequence ID" value="CAH0725790.1"/>
    <property type="molecule type" value="Genomic_DNA"/>
</dbReference>
<evidence type="ECO:0000313" key="3">
    <source>
        <dbReference type="EMBL" id="CAH0725790.1"/>
    </source>
</evidence>
<dbReference type="PANTHER" id="PTHR12175">
    <property type="entry name" value="AD039 HT014 THIOREDOXIN FAMILY TRP26"/>
    <property type="match status" value="1"/>
</dbReference>
<dbReference type="Pfam" id="PF06201">
    <property type="entry name" value="PITH"/>
    <property type="match status" value="1"/>
</dbReference>
<sequence>MPHSHCDGHHDHDDELGVQYNLFQKIDIENLQCLNESIDGAGKTVFKPWERRLDRTQYVESDADEELLFNIPFTGNIKLKGIRIVSEDTDCHPAKLRLFKNKPNLTFDDVSMEPDQVFELQKDCEGHIEYNPKIVTFSSVSHLTMHFPANFGAESTKIYYIGLKGEWMPGHKHGVTICTYEARPILEDHKLSHLDSVSKTIE</sequence>
<dbReference type="InterPro" id="IPR010400">
    <property type="entry name" value="PITH_dom"/>
</dbReference>
<name>A0A8J9YGI3_9NEOP</name>
<dbReference type="GO" id="GO:0060255">
    <property type="term" value="P:regulation of macromolecule metabolic process"/>
    <property type="evidence" value="ECO:0007669"/>
    <property type="project" value="UniProtKB-ARBA"/>
</dbReference>
<proteinExistence type="inferred from homology"/>
<dbReference type="InterPro" id="IPR045099">
    <property type="entry name" value="PITH1-like"/>
</dbReference>
<dbReference type="InterPro" id="IPR037047">
    <property type="entry name" value="PITH_dom_sf"/>
</dbReference>
<gene>
    <name evidence="3" type="ORF">BINO364_LOCUS11339</name>
</gene>
<keyword evidence="4" id="KW-1185">Reference proteome</keyword>
<dbReference type="SUPFAM" id="SSF49785">
    <property type="entry name" value="Galactose-binding domain-like"/>
    <property type="match status" value="1"/>
</dbReference>
<evidence type="ECO:0000256" key="1">
    <source>
        <dbReference type="ARBA" id="ARBA00025788"/>
    </source>
</evidence>
<reference evidence="3" key="1">
    <citation type="submission" date="2021-12" db="EMBL/GenBank/DDBJ databases">
        <authorList>
            <person name="Martin H S."/>
        </authorList>
    </citation>
    <scope>NUCLEOTIDE SEQUENCE</scope>
</reference>
<dbReference type="GO" id="GO:0005634">
    <property type="term" value="C:nucleus"/>
    <property type="evidence" value="ECO:0007669"/>
    <property type="project" value="TreeGrafter"/>
</dbReference>
<dbReference type="OrthoDB" id="2635at2759"/>
<evidence type="ECO:0000259" key="2">
    <source>
        <dbReference type="Pfam" id="PF06201"/>
    </source>
</evidence>
<organism evidence="3 4">
    <name type="scientific">Brenthis ino</name>
    <name type="common">lesser marbled fritillary</name>
    <dbReference type="NCBI Taxonomy" id="405034"/>
    <lineage>
        <taxon>Eukaryota</taxon>
        <taxon>Metazoa</taxon>
        <taxon>Ecdysozoa</taxon>
        <taxon>Arthropoda</taxon>
        <taxon>Hexapoda</taxon>
        <taxon>Insecta</taxon>
        <taxon>Pterygota</taxon>
        <taxon>Neoptera</taxon>
        <taxon>Endopterygota</taxon>
        <taxon>Lepidoptera</taxon>
        <taxon>Glossata</taxon>
        <taxon>Ditrysia</taxon>
        <taxon>Papilionoidea</taxon>
        <taxon>Nymphalidae</taxon>
        <taxon>Heliconiinae</taxon>
        <taxon>Argynnini</taxon>
        <taxon>Brenthis</taxon>
    </lineage>
</organism>
<dbReference type="FunFam" id="2.60.120.470:FF:000002">
    <property type="entry name" value="PITH domain-containing protein 1"/>
    <property type="match status" value="1"/>
</dbReference>
<dbReference type="GO" id="GO:0045654">
    <property type="term" value="P:positive regulation of megakaryocyte differentiation"/>
    <property type="evidence" value="ECO:0007669"/>
    <property type="project" value="UniProtKB-ARBA"/>
</dbReference>
<dbReference type="AlphaFoldDB" id="A0A8J9YGI3"/>
<accession>A0A8J9YGI3</accession>
<feature type="domain" description="PITH" evidence="2">
    <location>
        <begin position="14"/>
        <end position="183"/>
    </location>
</feature>
<dbReference type="InterPro" id="IPR008979">
    <property type="entry name" value="Galactose-bd-like_sf"/>
</dbReference>
<evidence type="ECO:0000313" key="4">
    <source>
        <dbReference type="Proteomes" id="UP000838878"/>
    </source>
</evidence>
<dbReference type="GO" id="GO:0005737">
    <property type="term" value="C:cytoplasm"/>
    <property type="evidence" value="ECO:0007669"/>
    <property type="project" value="UniProtKB-ARBA"/>
</dbReference>